<proteinExistence type="predicted"/>
<dbReference type="Proteomes" id="UP000286246">
    <property type="component" value="Unassembled WGS sequence"/>
</dbReference>
<sequence>MKRQQFFTRFIITVILFQLLGCGKLDYENKEFFKQEIYIVSGESTAASERVITAIQAYTFKDTLKIKNDNYDVDLIEDKRNGSVEIKFKVGVGGSLLADRDIPVQLMFDEEVLADYNTENNTKYFIPGADEYEVNAAFDKVVKLFTVVIPKGSASKSLIFKIPIKREKIEQYLNYAFPLKIVNGGEIANYYNNFMVGNLVVDIDKVVNWSGFPIPELPEGRYHSARLQGNGAENTVGGVHHTYKFITKLSHDGKNKGQFVIWGTGVWSFEVFGIHGSGWMYNKLFLNNEVYGTYTMEPVLQGDPNFPVRTFNYSTTQKTSIDNSYDPKTKTLTLHYKSVIGSDYTDILTYVDDKLDIRNPNASSAPQNWQRIRQLGYKYWLPIDPK</sequence>
<feature type="domain" description="BT-3987-like N-terminal" evidence="1">
    <location>
        <begin position="69"/>
        <end position="183"/>
    </location>
</feature>
<evidence type="ECO:0000259" key="1">
    <source>
        <dbReference type="Pfam" id="PF08522"/>
    </source>
</evidence>
<name>A0A420BKI7_SPHD1</name>
<evidence type="ECO:0000313" key="2">
    <source>
        <dbReference type="EMBL" id="RKE57314.1"/>
    </source>
</evidence>
<gene>
    <name evidence="2" type="ORF">DFQ12_2201</name>
</gene>
<accession>A0A420BKI7</accession>
<organism evidence="2 3">
    <name type="scientific">Sphingobacterium detergens</name>
    <dbReference type="NCBI Taxonomy" id="1145106"/>
    <lineage>
        <taxon>Bacteria</taxon>
        <taxon>Pseudomonadati</taxon>
        <taxon>Bacteroidota</taxon>
        <taxon>Sphingobacteriia</taxon>
        <taxon>Sphingobacteriales</taxon>
        <taxon>Sphingobacteriaceae</taxon>
        <taxon>Sphingobacterium</taxon>
    </lineage>
</organism>
<dbReference type="Pfam" id="PF08522">
    <property type="entry name" value="BT_3987-like_N"/>
    <property type="match status" value="1"/>
</dbReference>
<protein>
    <submittedName>
        <fullName evidence="2">Uncharacterized protein DUF1735</fullName>
    </submittedName>
</protein>
<dbReference type="AlphaFoldDB" id="A0A420BKI7"/>
<comment type="caution">
    <text evidence="2">The sequence shown here is derived from an EMBL/GenBank/DDBJ whole genome shotgun (WGS) entry which is preliminary data.</text>
</comment>
<keyword evidence="3" id="KW-1185">Reference proteome</keyword>
<dbReference type="RefSeq" id="WP_120258883.1">
    <property type="nucleotide sequence ID" value="NZ_RAPY01000001.1"/>
</dbReference>
<dbReference type="OrthoDB" id="631410at2"/>
<dbReference type="InterPro" id="IPR013728">
    <property type="entry name" value="BT_3987-like_N"/>
</dbReference>
<dbReference type="Gene3D" id="2.60.40.1740">
    <property type="entry name" value="hypothetical protein (bacova_03559)"/>
    <property type="match status" value="1"/>
</dbReference>
<reference evidence="2 3" key="1">
    <citation type="submission" date="2018-09" db="EMBL/GenBank/DDBJ databases">
        <title>Genomic Encyclopedia of Type Strains, Phase III (KMG-III): the genomes of soil and plant-associated and newly described type strains.</title>
        <authorList>
            <person name="Whitman W."/>
        </authorList>
    </citation>
    <scope>NUCLEOTIDE SEQUENCE [LARGE SCALE GENOMIC DNA]</scope>
    <source>
        <strain evidence="2 3">CECT 7938</strain>
    </source>
</reference>
<evidence type="ECO:0000313" key="3">
    <source>
        <dbReference type="Proteomes" id="UP000286246"/>
    </source>
</evidence>
<dbReference type="EMBL" id="RAPY01000001">
    <property type="protein sequence ID" value="RKE57314.1"/>
    <property type="molecule type" value="Genomic_DNA"/>
</dbReference>